<evidence type="ECO:0000313" key="2">
    <source>
        <dbReference type="Proteomes" id="UP001189429"/>
    </source>
</evidence>
<dbReference type="Proteomes" id="UP001189429">
    <property type="component" value="Unassembled WGS sequence"/>
</dbReference>
<gene>
    <name evidence="1" type="ORF">PCOR1329_LOCUS61282</name>
</gene>
<feature type="non-terminal residue" evidence="1">
    <location>
        <position position="1"/>
    </location>
</feature>
<sequence>DATSNTLDESILVAIEDRICSKMLNMWPKLLRKELGTLHSEISSLKGELKATKAQAEKAAEMASSAMESVRSLWAEVESLRKLGAQTDPVQQRSNNAGARTSQVIVGCFTEDTDQDDVIAKIEEFLKVGTRRSKVQEVFTFDDPCRIGVIQFVSEAAKRGFFKSIRKASREINGVKLRFADNRTFQERGRDKALSYVKQYLVDTAGRDAEDIRIWWKTGVVKAKGTKVAWVTKDATVHTSDGWEDMKTEVHGWIEEWFEVRGGRREEEDE</sequence>
<evidence type="ECO:0000313" key="1">
    <source>
        <dbReference type="EMBL" id="CAK0877144.1"/>
    </source>
</evidence>
<keyword evidence="2" id="KW-1185">Reference proteome</keyword>
<organism evidence="1 2">
    <name type="scientific">Prorocentrum cordatum</name>
    <dbReference type="NCBI Taxonomy" id="2364126"/>
    <lineage>
        <taxon>Eukaryota</taxon>
        <taxon>Sar</taxon>
        <taxon>Alveolata</taxon>
        <taxon>Dinophyceae</taxon>
        <taxon>Prorocentrales</taxon>
        <taxon>Prorocentraceae</taxon>
        <taxon>Prorocentrum</taxon>
    </lineage>
</organism>
<proteinExistence type="predicted"/>
<name>A0ABN9VX22_9DINO</name>
<protein>
    <recommendedName>
        <fullName evidence="3">RRM domain-containing protein</fullName>
    </recommendedName>
</protein>
<dbReference type="EMBL" id="CAUYUJ010017705">
    <property type="protein sequence ID" value="CAK0877144.1"/>
    <property type="molecule type" value="Genomic_DNA"/>
</dbReference>
<accession>A0ABN9VX22</accession>
<comment type="caution">
    <text evidence="1">The sequence shown here is derived from an EMBL/GenBank/DDBJ whole genome shotgun (WGS) entry which is preliminary data.</text>
</comment>
<reference evidence="1" key="1">
    <citation type="submission" date="2023-10" db="EMBL/GenBank/DDBJ databases">
        <authorList>
            <person name="Chen Y."/>
            <person name="Shah S."/>
            <person name="Dougan E. K."/>
            <person name="Thang M."/>
            <person name="Chan C."/>
        </authorList>
    </citation>
    <scope>NUCLEOTIDE SEQUENCE [LARGE SCALE GENOMIC DNA]</scope>
</reference>
<evidence type="ECO:0008006" key="3">
    <source>
        <dbReference type="Google" id="ProtNLM"/>
    </source>
</evidence>